<protein>
    <submittedName>
        <fullName evidence="3">Ovule protein</fullName>
    </submittedName>
</protein>
<reference evidence="1 2" key="2">
    <citation type="submission" date="2018-11" db="EMBL/GenBank/DDBJ databases">
        <authorList>
            <consortium name="Pathogen Informatics"/>
        </authorList>
    </citation>
    <scope>NUCLEOTIDE SEQUENCE [LARGE SCALE GENOMIC DNA]</scope>
    <source>
        <strain evidence="1 2">Costa Rica</strain>
    </source>
</reference>
<dbReference type="EMBL" id="UYYA01004044">
    <property type="protein sequence ID" value="VDM59059.1"/>
    <property type="molecule type" value="Genomic_DNA"/>
</dbReference>
<accession>A0A0R3PQ85</accession>
<dbReference type="OrthoDB" id="5859334at2759"/>
<proteinExistence type="predicted"/>
<name>A0A0R3PQ85_ANGCS</name>
<dbReference type="WBParaSite" id="ACOC_0000747301-mRNA-1">
    <property type="protein sequence ID" value="ACOC_0000747301-mRNA-1"/>
    <property type="gene ID" value="ACOC_0000747301"/>
</dbReference>
<gene>
    <name evidence="1" type="ORF">ACOC_LOCUS7474</name>
</gene>
<evidence type="ECO:0000313" key="3">
    <source>
        <dbReference type="WBParaSite" id="ACOC_0000747301-mRNA-1"/>
    </source>
</evidence>
<organism evidence="3">
    <name type="scientific">Angiostrongylus costaricensis</name>
    <name type="common">Nematode worm</name>
    <dbReference type="NCBI Taxonomy" id="334426"/>
    <lineage>
        <taxon>Eukaryota</taxon>
        <taxon>Metazoa</taxon>
        <taxon>Ecdysozoa</taxon>
        <taxon>Nematoda</taxon>
        <taxon>Chromadorea</taxon>
        <taxon>Rhabditida</taxon>
        <taxon>Rhabditina</taxon>
        <taxon>Rhabditomorpha</taxon>
        <taxon>Strongyloidea</taxon>
        <taxon>Metastrongylidae</taxon>
        <taxon>Angiostrongylus</taxon>
    </lineage>
</organism>
<evidence type="ECO:0000313" key="1">
    <source>
        <dbReference type="EMBL" id="VDM59059.1"/>
    </source>
</evidence>
<reference evidence="3" key="1">
    <citation type="submission" date="2017-02" db="UniProtKB">
        <authorList>
            <consortium name="WormBaseParasite"/>
        </authorList>
    </citation>
    <scope>IDENTIFICATION</scope>
</reference>
<dbReference type="Proteomes" id="UP000267027">
    <property type="component" value="Unassembled WGS sequence"/>
</dbReference>
<evidence type="ECO:0000313" key="2">
    <source>
        <dbReference type="Proteomes" id="UP000267027"/>
    </source>
</evidence>
<dbReference type="AlphaFoldDB" id="A0A0R3PQ85"/>
<sequence length="120" mass="13789">MSTLPTSPIGKQQLIDMKAGAILRENARYVRSSSWFLSWNLLIQMSFMFSLNHCSSPFFFCKFLTPLHSLPSLHYLFTGFLFCLHPSSSVIFFSHDRLSINLGIDQVILRVIPILYSRIS</sequence>
<keyword evidence="2" id="KW-1185">Reference proteome</keyword>